<protein>
    <submittedName>
        <fullName evidence="7">Septal ring factor EnvC, activator of murein hydrolases AmiA and AmiB</fullName>
    </submittedName>
</protein>
<dbReference type="STRING" id="1528.SAMN04488579_10695"/>
<feature type="coiled-coil region" evidence="2">
    <location>
        <begin position="25"/>
        <end position="119"/>
    </location>
</feature>
<gene>
    <name evidence="7" type="ORF">SAMN04488579_10695</name>
</gene>
<dbReference type="InterPro" id="IPR050570">
    <property type="entry name" value="Cell_wall_metabolism_enzyme"/>
</dbReference>
<dbReference type="Pfam" id="PF01551">
    <property type="entry name" value="Peptidase_M23"/>
    <property type="match status" value="1"/>
</dbReference>
<evidence type="ECO:0000256" key="1">
    <source>
        <dbReference type="ARBA" id="ARBA00022729"/>
    </source>
</evidence>
<dbReference type="CDD" id="cd12797">
    <property type="entry name" value="M23_peptidase"/>
    <property type="match status" value="1"/>
</dbReference>
<keyword evidence="1 4" id="KW-0732">Signal</keyword>
<accession>A0A1H3E445</accession>
<dbReference type="SUPFAM" id="SSF51261">
    <property type="entry name" value="Duplicated hybrid motif"/>
    <property type="match status" value="1"/>
</dbReference>
<evidence type="ECO:0000256" key="4">
    <source>
        <dbReference type="SAM" id="SignalP"/>
    </source>
</evidence>
<sequence length="417" mass="45345">MKHLKRLGFIFTFFFCLTIIATSVAAATEDELNQQKAEATQKKDAAQYQVDMTQTTIDGITAEINKANEQITLLTTKINDLDSKISDLSTQQKNAEDELQKAEAKRDQQQKELEERLRVMYMYGNEGYMEVLFSATDFGDLISKADMVASIAQADQDSAAQLEQTQKEIEKKKATIESNKAQTESAKAEQETLLSQQNVIKAQQDELLAKNNAIIEEYKTEVAKQNAEIKAAEDSLAKIAAEKAAEVERQRQAEEAQRQAEAAANNSSSSSSSDSSSSSGSSNAASSSGYIWPSDCYIITDYFGYRESPGGIGSTNHQGLDIGASYGTPVYAAASGVVTLSQYWGGYGNAVMIAHNDGYTTLYGHNSALAVSEGDYVNQGDVIAYVGSTGNSTGAHIHISFIDSNQNYVDPLNFLPY</sequence>
<dbReference type="GO" id="GO:0004222">
    <property type="term" value="F:metalloendopeptidase activity"/>
    <property type="evidence" value="ECO:0007669"/>
    <property type="project" value="TreeGrafter"/>
</dbReference>
<feature type="domain" description="Peptidoglycan hydrolase PcsB coiled-coil" evidence="6">
    <location>
        <begin position="101"/>
        <end position="172"/>
    </location>
</feature>
<evidence type="ECO:0000313" key="8">
    <source>
        <dbReference type="Proteomes" id="UP000199652"/>
    </source>
</evidence>
<feature type="signal peptide" evidence="4">
    <location>
        <begin position="1"/>
        <end position="26"/>
    </location>
</feature>
<evidence type="ECO:0000313" key="7">
    <source>
        <dbReference type="EMBL" id="SDX73451.1"/>
    </source>
</evidence>
<evidence type="ECO:0000259" key="5">
    <source>
        <dbReference type="Pfam" id="PF01551"/>
    </source>
</evidence>
<feature type="compositionally biased region" description="Low complexity" evidence="3">
    <location>
        <begin position="259"/>
        <end position="287"/>
    </location>
</feature>
<evidence type="ECO:0000256" key="3">
    <source>
        <dbReference type="SAM" id="MobiDB-lite"/>
    </source>
</evidence>
<keyword evidence="7" id="KW-0378">Hydrolase</keyword>
<proteinExistence type="predicted"/>
<organism evidence="7 8">
    <name type="scientific">Eubacterium barkeri</name>
    <name type="common">Clostridium barkeri</name>
    <dbReference type="NCBI Taxonomy" id="1528"/>
    <lineage>
        <taxon>Bacteria</taxon>
        <taxon>Bacillati</taxon>
        <taxon>Bacillota</taxon>
        <taxon>Clostridia</taxon>
        <taxon>Eubacteriales</taxon>
        <taxon>Eubacteriaceae</taxon>
        <taxon>Eubacterium</taxon>
    </lineage>
</organism>
<dbReference type="PANTHER" id="PTHR21666:SF270">
    <property type="entry name" value="MUREIN HYDROLASE ACTIVATOR ENVC"/>
    <property type="match status" value="1"/>
</dbReference>
<dbReference type="Gene3D" id="2.70.70.10">
    <property type="entry name" value="Glucose Permease (Domain IIA)"/>
    <property type="match status" value="1"/>
</dbReference>
<evidence type="ECO:0000256" key="2">
    <source>
        <dbReference type="SAM" id="Coils"/>
    </source>
</evidence>
<evidence type="ECO:0000259" key="6">
    <source>
        <dbReference type="Pfam" id="PF24568"/>
    </source>
</evidence>
<dbReference type="InterPro" id="IPR057309">
    <property type="entry name" value="PcsB_CC"/>
</dbReference>
<feature type="domain" description="M23ase beta-sheet core" evidence="5">
    <location>
        <begin position="316"/>
        <end position="411"/>
    </location>
</feature>
<dbReference type="Gene3D" id="6.10.250.3150">
    <property type="match status" value="1"/>
</dbReference>
<feature type="chain" id="PRO_5011673559" evidence="4">
    <location>
        <begin position="27"/>
        <end position="417"/>
    </location>
</feature>
<dbReference type="PANTHER" id="PTHR21666">
    <property type="entry name" value="PEPTIDASE-RELATED"/>
    <property type="match status" value="1"/>
</dbReference>
<dbReference type="OrthoDB" id="9809488at2"/>
<dbReference type="Proteomes" id="UP000199652">
    <property type="component" value="Unassembled WGS sequence"/>
</dbReference>
<dbReference type="RefSeq" id="WP_090244210.1">
    <property type="nucleotide sequence ID" value="NZ_FNOU01000006.1"/>
</dbReference>
<dbReference type="InterPro" id="IPR011055">
    <property type="entry name" value="Dup_hybrid_motif"/>
</dbReference>
<feature type="compositionally biased region" description="Basic and acidic residues" evidence="3">
    <location>
        <begin position="248"/>
        <end position="258"/>
    </location>
</feature>
<dbReference type="AlphaFoldDB" id="A0A1H3E445"/>
<keyword evidence="2" id="KW-0175">Coiled coil</keyword>
<feature type="region of interest" description="Disordered" evidence="3">
    <location>
        <begin position="248"/>
        <end position="287"/>
    </location>
</feature>
<dbReference type="InterPro" id="IPR016047">
    <property type="entry name" value="M23ase_b-sheet_dom"/>
</dbReference>
<name>A0A1H3E445_EUBBA</name>
<dbReference type="EMBL" id="FNOU01000006">
    <property type="protein sequence ID" value="SDX73451.1"/>
    <property type="molecule type" value="Genomic_DNA"/>
</dbReference>
<keyword evidence="8" id="KW-1185">Reference proteome</keyword>
<dbReference type="Pfam" id="PF24568">
    <property type="entry name" value="CC_PcsB"/>
    <property type="match status" value="1"/>
</dbReference>
<reference evidence="8" key="1">
    <citation type="submission" date="2016-10" db="EMBL/GenBank/DDBJ databases">
        <authorList>
            <person name="Varghese N."/>
            <person name="Submissions S."/>
        </authorList>
    </citation>
    <scope>NUCLEOTIDE SEQUENCE [LARGE SCALE GENOMIC DNA]</scope>
    <source>
        <strain evidence="8">VPI 5359</strain>
    </source>
</reference>